<dbReference type="Pfam" id="PF01419">
    <property type="entry name" value="Jacalin"/>
    <property type="match status" value="1"/>
</dbReference>
<dbReference type="SUPFAM" id="SSF51101">
    <property type="entry name" value="Mannose-binding lectins"/>
    <property type="match status" value="1"/>
</dbReference>
<organism evidence="4 5">
    <name type="scientific">Marasmiellus scandens</name>
    <dbReference type="NCBI Taxonomy" id="2682957"/>
    <lineage>
        <taxon>Eukaryota</taxon>
        <taxon>Fungi</taxon>
        <taxon>Dikarya</taxon>
        <taxon>Basidiomycota</taxon>
        <taxon>Agaricomycotina</taxon>
        <taxon>Agaricomycetes</taxon>
        <taxon>Agaricomycetidae</taxon>
        <taxon>Agaricales</taxon>
        <taxon>Marasmiineae</taxon>
        <taxon>Omphalotaceae</taxon>
        <taxon>Marasmiellus</taxon>
    </lineage>
</organism>
<dbReference type="EMBL" id="JBANRG010000014">
    <property type="protein sequence ID" value="KAK7460951.1"/>
    <property type="molecule type" value="Genomic_DNA"/>
</dbReference>
<reference evidence="4 5" key="1">
    <citation type="submission" date="2024-01" db="EMBL/GenBank/DDBJ databases">
        <title>A draft genome for the cacao thread blight pathogen Marasmiellus scandens.</title>
        <authorList>
            <person name="Baruah I.K."/>
            <person name="Leung J."/>
            <person name="Bukari Y."/>
            <person name="Amoako-Attah I."/>
            <person name="Meinhardt L.W."/>
            <person name="Bailey B.A."/>
            <person name="Cohen S.P."/>
        </authorList>
    </citation>
    <scope>NUCLEOTIDE SEQUENCE [LARGE SCALE GENOMIC DNA]</scope>
    <source>
        <strain evidence="4 5">GH-19</strain>
    </source>
</reference>
<protein>
    <recommendedName>
        <fullName evidence="3">Jacalin-type lectin domain-containing protein</fullName>
    </recommendedName>
</protein>
<dbReference type="Gene3D" id="2.100.10.30">
    <property type="entry name" value="Jacalin-like lectin domain"/>
    <property type="match status" value="1"/>
</dbReference>
<dbReference type="SMART" id="SM00915">
    <property type="entry name" value="Jacalin"/>
    <property type="match status" value="1"/>
</dbReference>
<evidence type="ECO:0000256" key="1">
    <source>
        <dbReference type="ARBA" id="ARBA00009042"/>
    </source>
</evidence>
<dbReference type="InterPro" id="IPR012475">
    <property type="entry name" value="Fungal_lectin"/>
</dbReference>
<feature type="domain" description="Jacalin-type lectin" evidence="3">
    <location>
        <begin position="307"/>
        <end position="436"/>
    </location>
</feature>
<dbReference type="Proteomes" id="UP001498398">
    <property type="component" value="Unassembled WGS sequence"/>
</dbReference>
<gene>
    <name evidence="4" type="ORF">VKT23_008879</name>
</gene>
<dbReference type="Pfam" id="PF07938">
    <property type="entry name" value="Fungal_lectin"/>
    <property type="match status" value="1"/>
</dbReference>
<evidence type="ECO:0000313" key="4">
    <source>
        <dbReference type="EMBL" id="KAK7460951.1"/>
    </source>
</evidence>
<proteinExistence type="inferred from homology"/>
<name>A0ABR1JGQ1_9AGAR</name>
<keyword evidence="5" id="KW-1185">Reference proteome</keyword>
<accession>A0ABR1JGQ1</accession>
<dbReference type="SUPFAM" id="SSF89372">
    <property type="entry name" value="Fucose-specific lectin"/>
    <property type="match status" value="1"/>
</dbReference>
<evidence type="ECO:0000313" key="5">
    <source>
        <dbReference type="Proteomes" id="UP001498398"/>
    </source>
</evidence>
<dbReference type="PROSITE" id="PS51752">
    <property type="entry name" value="JACALIN_LECTIN"/>
    <property type="match status" value="1"/>
</dbReference>
<dbReference type="InterPro" id="IPR036404">
    <property type="entry name" value="Jacalin-like_lectin_dom_sf"/>
</dbReference>
<comment type="similarity">
    <text evidence="1">Belongs to the fungal fucose-specific lectin family.</text>
</comment>
<dbReference type="InterPro" id="IPR001229">
    <property type="entry name" value="Jacalin-like_lectin_dom"/>
</dbReference>
<feature type="coiled-coil region" evidence="2">
    <location>
        <begin position="657"/>
        <end position="684"/>
    </location>
</feature>
<evidence type="ECO:0000256" key="2">
    <source>
        <dbReference type="SAM" id="Coils"/>
    </source>
</evidence>
<comment type="caution">
    <text evidence="4">The sequence shown here is derived from an EMBL/GenBank/DDBJ whole genome shotgun (WGS) entry which is preliminary data.</text>
</comment>
<sequence>MPLSLILREVQPSPPPFAMLEYVSTQKQVTGMSEKDVTTQRCQRSTMRKHGVIAMLSIWAMVGSQWDSWSQSVFYQSEDGAIRERRHLNYWEVTNFVQPDCMLGTSIAAVWGDYARVIVLFFQDSEGYLCFRVSHNGSWETAVRLHKAAKCTGIGVTSWNDCNDIRVYFQDEDNVVREYCGNHNSREWTLGNFLHRCDIPIGDIAACSWKEYNRYEIRIYFQEEDCHIVEWCANSETNNWIEGGFRYSALPNSDIVAYVRQSGISYFVVVMWAGLDELLYQCVNPQDWGWMDCTPIAFLQATGHFVGKFTGTPFTDNNSRSDERVIRQINIRSGSLIDAISLDFTDGTTTGWHGGGGGSQHSFSLSEGEDITHILVTTDSSSVSALQFTTSKGRQSDWFGWRTGQTISWQSDGRALGGFMGATGQYVHGLMPFWSERYSAATLNNLQSCIVEAERIGKEIELAKQRCGTLRMQTEDLQRDIDNSLRGPADHALQGMMVLSGSIENLYNQTNAAIQIQKEEVDKLVKTCKSHALVVHKRFQDLYDKSDKMMTRGSDLSVELTAQLGASDGRVTRLNNLQEVADGLRRGAEARQVAEIDKKRVAEQSVYNAEKTKREAEHKRESAMASRIVRDIFTFGLGEIGDWFGLNEAMSYADKLIESAYRNLQTANNDIQAAESTLREVQNEIGRFDTLKTSINSYRGSLESTRTLAIALREKNLELTNKSLDISVYLGGLVARTETVQTKLTAAQFAKAILSIEQLLLTPTKAQGLIQDSPEQLESTMEIIARSDELPDVLDDLM</sequence>
<evidence type="ECO:0000259" key="3">
    <source>
        <dbReference type="PROSITE" id="PS51752"/>
    </source>
</evidence>
<keyword evidence="2" id="KW-0175">Coiled coil</keyword>
<dbReference type="Gene3D" id="2.120.10.70">
    <property type="entry name" value="Fucose-specific lectin"/>
    <property type="match status" value="1"/>
</dbReference>